<evidence type="ECO:0000313" key="2">
    <source>
        <dbReference type="Proteomes" id="UP000321181"/>
    </source>
</evidence>
<dbReference type="Proteomes" id="UP000321181">
    <property type="component" value="Unassembled WGS sequence"/>
</dbReference>
<sequence>MTGPTGVPAAVPVPVPVPVPAPALEPWLREILRCPVTGATLVDGVGPDGSPELVSTDPDDPLAYPVRDGIPVLLADDARPVGRTAGGA</sequence>
<reference evidence="1 2" key="1">
    <citation type="submission" date="2019-07" db="EMBL/GenBank/DDBJ databases">
        <title>Whole genome shotgun sequence of Cellulomonas aerilata NBRC 106308.</title>
        <authorList>
            <person name="Hosoyama A."/>
            <person name="Uohara A."/>
            <person name="Ohji S."/>
            <person name="Ichikawa N."/>
        </authorList>
    </citation>
    <scope>NUCLEOTIDE SEQUENCE [LARGE SCALE GENOMIC DNA]</scope>
    <source>
        <strain evidence="1 2">NBRC 106308</strain>
    </source>
</reference>
<dbReference type="SUPFAM" id="SSF158997">
    <property type="entry name" value="Trm112p-like"/>
    <property type="match status" value="1"/>
</dbReference>
<dbReference type="EMBL" id="BJYY01000013">
    <property type="protein sequence ID" value="GEO34438.1"/>
    <property type="molecule type" value="Genomic_DNA"/>
</dbReference>
<evidence type="ECO:0000313" key="1">
    <source>
        <dbReference type="EMBL" id="GEO34438.1"/>
    </source>
</evidence>
<comment type="caution">
    <text evidence="1">The sequence shown here is derived from an EMBL/GenBank/DDBJ whole genome shotgun (WGS) entry which is preliminary data.</text>
</comment>
<name>A0A512DD84_9CELL</name>
<dbReference type="AlphaFoldDB" id="A0A512DD84"/>
<keyword evidence="2" id="KW-1185">Reference proteome</keyword>
<proteinExistence type="predicted"/>
<protein>
    <submittedName>
        <fullName evidence="1">Uncharacterized protein</fullName>
    </submittedName>
</protein>
<organism evidence="1 2">
    <name type="scientific">Cellulomonas aerilata</name>
    <dbReference type="NCBI Taxonomy" id="515326"/>
    <lineage>
        <taxon>Bacteria</taxon>
        <taxon>Bacillati</taxon>
        <taxon>Actinomycetota</taxon>
        <taxon>Actinomycetes</taxon>
        <taxon>Micrococcales</taxon>
        <taxon>Cellulomonadaceae</taxon>
        <taxon>Cellulomonas</taxon>
    </lineage>
</organism>
<gene>
    <name evidence="1" type="ORF">CAE01nite_21630</name>
</gene>
<accession>A0A512DD84</accession>
<dbReference type="Gene3D" id="2.20.25.10">
    <property type="match status" value="1"/>
</dbReference>